<evidence type="ECO:0000313" key="2">
    <source>
        <dbReference type="Proteomes" id="UP000064029"/>
    </source>
</evidence>
<gene>
    <name evidence="1" type="ORF">WJ33_01025</name>
</gene>
<accession>A0A103QSS0</accession>
<dbReference type="RefSeq" id="WP_059759552.1">
    <property type="nucleotide sequence ID" value="NZ_CP013414.1"/>
</dbReference>
<name>A0A103QSS0_9BURK</name>
<dbReference type="AlphaFoldDB" id="A0A103QSS0"/>
<proteinExistence type="predicted"/>
<evidence type="ECO:0000313" key="1">
    <source>
        <dbReference type="EMBL" id="KVG54881.1"/>
    </source>
</evidence>
<reference evidence="1 2" key="1">
    <citation type="submission" date="2015-11" db="EMBL/GenBank/DDBJ databases">
        <title>Expanding the genomic diversity of Burkholderia species for the development of highly accurate diagnostics.</title>
        <authorList>
            <person name="Sahl J."/>
            <person name="Keim P."/>
            <person name="Wagner D."/>
        </authorList>
    </citation>
    <scope>NUCLEOTIDE SEQUENCE [LARGE SCALE GENOMIC DNA]</scope>
    <source>
        <strain evidence="1 2">MSMB2036</strain>
    </source>
</reference>
<sequence length="77" mass="8707">MSNNSQDFGKFLRIPGVSRDCAISGRAIFGLSIDADHFEPEEFEIALPLLTQMLREEYELARIRVAERQARAEVSHG</sequence>
<comment type="caution">
    <text evidence="1">The sequence shown here is derived from an EMBL/GenBank/DDBJ whole genome shotgun (WGS) entry which is preliminary data.</text>
</comment>
<dbReference type="Proteomes" id="UP000064029">
    <property type="component" value="Unassembled WGS sequence"/>
</dbReference>
<organism evidence="1 2">
    <name type="scientific">Burkholderia ubonensis</name>
    <dbReference type="NCBI Taxonomy" id="101571"/>
    <lineage>
        <taxon>Bacteria</taxon>
        <taxon>Pseudomonadati</taxon>
        <taxon>Pseudomonadota</taxon>
        <taxon>Betaproteobacteria</taxon>
        <taxon>Burkholderiales</taxon>
        <taxon>Burkholderiaceae</taxon>
        <taxon>Burkholderia</taxon>
        <taxon>Burkholderia cepacia complex</taxon>
    </lineage>
</organism>
<protein>
    <submittedName>
        <fullName evidence="1">Uncharacterized protein</fullName>
    </submittedName>
</protein>
<dbReference type="EMBL" id="LOXM01000264">
    <property type="protein sequence ID" value="KVG54881.1"/>
    <property type="molecule type" value="Genomic_DNA"/>
</dbReference>